<dbReference type="PANTHER" id="PTHR30137:SF6">
    <property type="entry name" value="LUCIFERASE-LIKE MONOOXYGENASE"/>
    <property type="match status" value="1"/>
</dbReference>
<name>A0ABV0IFP8_9MICC</name>
<keyword evidence="3" id="KW-0560">Oxidoreductase</keyword>
<accession>A0ABV0IFP8</accession>
<dbReference type="PANTHER" id="PTHR30137">
    <property type="entry name" value="LUCIFERASE-LIKE MONOOXYGENASE"/>
    <property type="match status" value="1"/>
</dbReference>
<evidence type="ECO:0000313" key="4">
    <source>
        <dbReference type="Proteomes" id="UP001484097"/>
    </source>
</evidence>
<dbReference type="InterPro" id="IPR036661">
    <property type="entry name" value="Luciferase-like_sf"/>
</dbReference>
<comment type="similarity">
    <text evidence="1">To bacterial alkanal monooxygenase alpha and beta chains.</text>
</comment>
<feature type="domain" description="Luciferase-like" evidence="2">
    <location>
        <begin position="24"/>
        <end position="311"/>
    </location>
</feature>
<dbReference type="Gene3D" id="3.20.20.30">
    <property type="entry name" value="Luciferase-like domain"/>
    <property type="match status" value="1"/>
</dbReference>
<dbReference type="NCBIfam" id="TIGR03558">
    <property type="entry name" value="oxido_grp_1"/>
    <property type="match status" value="1"/>
</dbReference>
<organism evidence="3 4">
    <name type="scientific">Citricoccus nitrophenolicus</name>
    <dbReference type="NCBI Taxonomy" id="863575"/>
    <lineage>
        <taxon>Bacteria</taxon>
        <taxon>Bacillati</taxon>
        <taxon>Actinomycetota</taxon>
        <taxon>Actinomycetes</taxon>
        <taxon>Micrococcales</taxon>
        <taxon>Micrococcaceae</taxon>
        <taxon>Citricoccus</taxon>
    </lineage>
</organism>
<evidence type="ECO:0000313" key="3">
    <source>
        <dbReference type="EMBL" id="MEO9246890.1"/>
    </source>
</evidence>
<reference evidence="3 4" key="1">
    <citation type="submission" date="2024-05" db="EMBL/GenBank/DDBJ databases">
        <authorList>
            <person name="Yi C."/>
        </authorList>
    </citation>
    <scope>NUCLEOTIDE SEQUENCE [LARGE SCALE GENOMIC DNA]</scope>
    <source>
        <strain evidence="3 4">XS13</strain>
    </source>
</reference>
<dbReference type="InterPro" id="IPR011251">
    <property type="entry name" value="Luciferase-like_dom"/>
</dbReference>
<protein>
    <submittedName>
        <fullName evidence="3">MsnO8 family LLM class oxidoreductase</fullName>
        <ecNumber evidence="3">1.-.-.-</ecNumber>
    </submittedName>
</protein>
<evidence type="ECO:0000259" key="2">
    <source>
        <dbReference type="Pfam" id="PF00296"/>
    </source>
</evidence>
<dbReference type="InterPro" id="IPR019949">
    <property type="entry name" value="CmoO-like"/>
</dbReference>
<evidence type="ECO:0000256" key="1">
    <source>
        <dbReference type="ARBA" id="ARBA00007789"/>
    </source>
</evidence>
<dbReference type="Pfam" id="PF00296">
    <property type="entry name" value="Bac_luciferase"/>
    <property type="match status" value="1"/>
</dbReference>
<dbReference type="InterPro" id="IPR050766">
    <property type="entry name" value="Bact_Lucif_Oxidored"/>
</dbReference>
<comment type="caution">
    <text evidence="3">The sequence shown here is derived from an EMBL/GenBank/DDBJ whole genome shotgun (WGS) entry which is preliminary data.</text>
</comment>
<keyword evidence="4" id="KW-1185">Reference proteome</keyword>
<dbReference type="SUPFAM" id="SSF51679">
    <property type="entry name" value="Bacterial luciferase-like"/>
    <property type="match status" value="1"/>
</dbReference>
<sequence length="342" mass="36186">MTPPPVSGLPVSVLDRANSLAGASDAEVLHGVIARARRAETLGYRRFWVAEHHGVPGIAGSAPTLLMTAIAAATDHLRVGSGGVMLPNHQPLVVAEQAATLEALFPGRIDLGLGRSVGFTPAVRRALRRDQEAAQRFPEDLAELLDFLGGTADITARPQDHAATPVFVLAAGQGLRWAAEAGLAVVVGGPSLFQRGTPDAPLSEHEGLARYRRDFRPSRWFPAPYVIASTTLAAADTPDAARDLVLPEAWALAQSRVAGEFRPLAPVAQIKALLDAGSVTGRDRQRVKESLATGIHGTPDQVRRQVEELITFTGADELLVTGGMSDLPGQRRSDELVAGLFA</sequence>
<gene>
    <name evidence="3" type="ORF">ABDK96_04275</name>
</gene>
<dbReference type="EC" id="1.-.-.-" evidence="3"/>
<dbReference type="Proteomes" id="UP001484097">
    <property type="component" value="Unassembled WGS sequence"/>
</dbReference>
<proteinExistence type="predicted"/>
<dbReference type="RefSeq" id="WP_309813974.1">
    <property type="nucleotide sequence ID" value="NZ_JBDXMX010000002.1"/>
</dbReference>
<dbReference type="EMBL" id="JBDXMX010000002">
    <property type="protein sequence ID" value="MEO9246890.1"/>
    <property type="molecule type" value="Genomic_DNA"/>
</dbReference>
<dbReference type="GO" id="GO:0016491">
    <property type="term" value="F:oxidoreductase activity"/>
    <property type="evidence" value="ECO:0007669"/>
    <property type="project" value="UniProtKB-KW"/>
</dbReference>